<evidence type="ECO:0000313" key="1">
    <source>
        <dbReference type="EMBL" id="CAD7697194.1"/>
    </source>
</evidence>
<comment type="caution">
    <text evidence="1">The sequence shown here is derived from an EMBL/GenBank/DDBJ whole genome shotgun (WGS) entry which is preliminary data.</text>
</comment>
<proteinExistence type="predicted"/>
<evidence type="ECO:0000313" key="2">
    <source>
        <dbReference type="Proteomes" id="UP000708148"/>
    </source>
</evidence>
<organism evidence="1 2">
    <name type="scientific">Ostreobium quekettii</name>
    <dbReference type="NCBI Taxonomy" id="121088"/>
    <lineage>
        <taxon>Eukaryota</taxon>
        <taxon>Viridiplantae</taxon>
        <taxon>Chlorophyta</taxon>
        <taxon>core chlorophytes</taxon>
        <taxon>Ulvophyceae</taxon>
        <taxon>TCBD clade</taxon>
        <taxon>Bryopsidales</taxon>
        <taxon>Ostreobineae</taxon>
        <taxon>Ostreobiaceae</taxon>
        <taxon>Ostreobium</taxon>
    </lineage>
</organism>
<protein>
    <submittedName>
        <fullName evidence="1">Uncharacterized protein</fullName>
    </submittedName>
</protein>
<reference evidence="1" key="1">
    <citation type="submission" date="2020-12" db="EMBL/GenBank/DDBJ databases">
        <authorList>
            <person name="Iha C."/>
        </authorList>
    </citation>
    <scope>NUCLEOTIDE SEQUENCE</scope>
</reference>
<keyword evidence="2" id="KW-1185">Reference proteome</keyword>
<sequence>MELSRLHSPHVAAAERKWDSATPNSSYSSPGHRTIGCSASWPRLTAIEYFMTDGIVAGKRLKYKLTLVGLPPFVGLGMRCTTGGRCCAPCDAIILDLGLTLNMHLEVWTFDYWINIQQDLKFLERNIDKSLSCWKPPS</sequence>
<dbReference type="AlphaFoldDB" id="A0A8S1IQ03"/>
<gene>
    <name evidence="1" type="ORF">OSTQU699_LOCUS2555</name>
</gene>
<accession>A0A8S1IQ03</accession>
<dbReference type="EMBL" id="CAJHUC010000624">
    <property type="protein sequence ID" value="CAD7697194.1"/>
    <property type="molecule type" value="Genomic_DNA"/>
</dbReference>
<dbReference type="Proteomes" id="UP000708148">
    <property type="component" value="Unassembled WGS sequence"/>
</dbReference>
<name>A0A8S1IQ03_9CHLO</name>